<protein>
    <submittedName>
        <fullName evidence="1">Uncharacterized protein</fullName>
    </submittedName>
</protein>
<reference evidence="1 2" key="1">
    <citation type="journal article" date="2015" name="Genome Biol. Evol.">
        <title>Comparative Genomics of a Bacterivorous Green Alga Reveals Evolutionary Causalities and Consequences of Phago-Mixotrophic Mode of Nutrition.</title>
        <authorList>
            <person name="Burns J.A."/>
            <person name="Paasch A."/>
            <person name="Narechania A."/>
            <person name="Kim E."/>
        </authorList>
    </citation>
    <scope>NUCLEOTIDE SEQUENCE [LARGE SCALE GENOMIC DNA]</scope>
    <source>
        <strain evidence="1 2">PLY_AMNH</strain>
    </source>
</reference>
<dbReference type="Proteomes" id="UP001190700">
    <property type="component" value="Unassembled WGS sequence"/>
</dbReference>
<gene>
    <name evidence="1" type="ORF">CYMTET_51750</name>
</gene>
<dbReference type="EMBL" id="LGRX02034296">
    <property type="protein sequence ID" value="KAK3238225.1"/>
    <property type="molecule type" value="Genomic_DNA"/>
</dbReference>
<organism evidence="1 2">
    <name type="scientific">Cymbomonas tetramitiformis</name>
    <dbReference type="NCBI Taxonomy" id="36881"/>
    <lineage>
        <taxon>Eukaryota</taxon>
        <taxon>Viridiplantae</taxon>
        <taxon>Chlorophyta</taxon>
        <taxon>Pyramimonadophyceae</taxon>
        <taxon>Pyramimonadales</taxon>
        <taxon>Pyramimonadaceae</taxon>
        <taxon>Cymbomonas</taxon>
    </lineage>
</organism>
<proteinExistence type="predicted"/>
<name>A0AAE0ETD4_9CHLO</name>
<sequence length="172" mass="19253">MLPPVSEERRNELHKKFALWIVNNNRPLTIGEHDVELRDIFHYILQVAIFGILAYWLTPDFVYVEKLLAAIPFGEVRHTAREMELATKRASADIGIGVFVESEDGDIVEDTVVESIHASASDSASNIVKGWQVFDGHECSCHTLALSVGTYMESEGVKSVFVKLRGISKRPL</sequence>
<comment type="caution">
    <text evidence="1">The sequence shown here is derived from an EMBL/GenBank/DDBJ whole genome shotgun (WGS) entry which is preliminary data.</text>
</comment>
<keyword evidence="2" id="KW-1185">Reference proteome</keyword>
<dbReference type="AlphaFoldDB" id="A0AAE0ETD4"/>
<evidence type="ECO:0000313" key="2">
    <source>
        <dbReference type="Proteomes" id="UP001190700"/>
    </source>
</evidence>
<accession>A0AAE0ETD4</accession>
<evidence type="ECO:0000313" key="1">
    <source>
        <dbReference type="EMBL" id="KAK3238225.1"/>
    </source>
</evidence>